<feature type="compositionally biased region" description="Pro residues" evidence="1">
    <location>
        <begin position="280"/>
        <end position="290"/>
    </location>
</feature>
<feature type="compositionally biased region" description="Polar residues" evidence="1">
    <location>
        <begin position="310"/>
        <end position="324"/>
    </location>
</feature>
<gene>
    <name evidence="3" type="primary">LOC106574588</name>
</gene>
<protein>
    <submittedName>
        <fullName evidence="3">Titin homolog</fullName>
    </submittedName>
</protein>
<dbReference type="RefSeq" id="XP_014006039.2">
    <property type="nucleotide sequence ID" value="XM_014150564.2"/>
</dbReference>
<name>A0A1S3MSB6_SALSA</name>
<feature type="region of interest" description="Disordered" evidence="1">
    <location>
        <begin position="657"/>
        <end position="738"/>
    </location>
</feature>
<keyword evidence="2" id="KW-1185">Reference proteome</keyword>
<accession>A0A1S3MSB6</accession>
<organism evidence="2 3">
    <name type="scientific">Salmo salar</name>
    <name type="common">Atlantic salmon</name>
    <dbReference type="NCBI Taxonomy" id="8030"/>
    <lineage>
        <taxon>Eukaryota</taxon>
        <taxon>Metazoa</taxon>
        <taxon>Chordata</taxon>
        <taxon>Craniata</taxon>
        <taxon>Vertebrata</taxon>
        <taxon>Euteleostomi</taxon>
        <taxon>Actinopterygii</taxon>
        <taxon>Neopterygii</taxon>
        <taxon>Teleostei</taxon>
        <taxon>Protacanthopterygii</taxon>
        <taxon>Salmoniformes</taxon>
        <taxon>Salmonidae</taxon>
        <taxon>Salmoninae</taxon>
        <taxon>Salmo</taxon>
    </lineage>
</organism>
<sequence length="817" mass="90828">MAPCIDSLPPLAFTNRRPIPTMLHPPSPMAIRAQDAQRFIVFSYFVPAECPVATDATADVSAGKREDLSTDTHLSSMLHRYLPHFFNDDSIPPQQTEGTTEVSVAPVAISNFKEEDSFYPFSLPPLAQRFIGNSFNVPETSQRAVSATECRVANVATAGTATVKRENRWEARILPSVQPPCLPPVFDDDFMPPEHTVEDAYEVSFATEATSGRATVDGVDRSAAKCPVPMLPPSLPGVFDIDNKLSGAAAEGTNKCPVASETTNDVSTHLKEDMAADQSPPDPAALPPSSPCICDSDHKLTKEEKEDATESSLATEITAGNSIVQGEDLDKSPAPRLPPSLSHNLDNVHKQPEETIEGATECSVAAEASVANREDPSAAPALHTVLPSSLQLVFDNDYKRPEEAVEGASKCPVASEAAASVSTVLQEEFLTDTSPPAPAALPLRLPCTYNIDHKQPEETVKNTTECSVDIEGCAVASTVKREELTGDKSPVHLLPPSLECIHDKDHKQPDQKGRGTTVELDICPHAHQLVSDANLTLATRNDELPTPLICVVTKTPVRVGASICRSEDEEPRPWTLEEAKDYCIGIEIESEERSVKEMSPKEGLKHEADCAHSKCSNGTVSSDRAVTILGRVGFLVMNHMQKIPFLKMKEKEKNKILNKKLKDDEKERKEMKDKEEEQKKREKKEMNEREKEQKKVMKAEKKREKLEQKKSEKESKEKEKAEKKRLEGLMKIHNAMMKDRIKKEKKCYEELKKREKAQAEFLEMERKIQVKEEKKREKMRKEERKRLEKKKKREPAGGGTERVIEVQGRDESLKMDE</sequence>
<evidence type="ECO:0000313" key="2">
    <source>
        <dbReference type="Proteomes" id="UP001652741"/>
    </source>
</evidence>
<evidence type="ECO:0000313" key="3">
    <source>
        <dbReference type="RefSeq" id="XP_014006039.2"/>
    </source>
</evidence>
<feature type="region of interest" description="Disordered" evidence="1">
    <location>
        <begin position="772"/>
        <end position="817"/>
    </location>
</feature>
<dbReference type="GeneID" id="106574588"/>
<feature type="compositionally biased region" description="Basic and acidic residues" evidence="1">
    <location>
        <begin position="295"/>
        <end position="305"/>
    </location>
</feature>
<feature type="compositionally biased region" description="Basic and acidic residues" evidence="1">
    <location>
        <begin position="802"/>
        <end position="817"/>
    </location>
</feature>
<feature type="region of interest" description="Disordered" evidence="1">
    <location>
        <begin position="273"/>
        <end position="334"/>
    </location>
</feature>
<dbReference type="AlphaFoldDB" id="A0A1S3MSB6"/>
<evidence type="ECO:0000256" key="1">
    <source>
        <dbReference type="SAM" id="MobiDB-lite"/>
    </source>
</evidence>
<dbReference type="KEGG" id="sasa:106574588"/>
<dbReference type="Proteomes" id="UP001652741">
    <property type="component" value="Chromosome ssa16"/>
</dbReference>
<feature type="compositionally biased region" description="Basic and acidic residues" evidence="1">
    <location>
        <begin position="772"/>
        <end position="786"/>
    </location>
</feature>
<proteinExistence type="predicted"/>
<reference evidence="3" key="1">
    <citation type="submission" date="2025-08" db="UniProtKB">
        <authorList>
            <consortium name="RefSeq"/>
        </authorList>
    </citation>
    <scope>IDENTIFICATION</scope>
</reference>